<evidence type="ECO:0000313" key="5">
    <source>
        <dbReference type="Proteomes" id="UP001210925"/>
    </source>
</evidence>
<dbReference type="GO" id="GO:1990904">
    <property type="term" value="C:ribonucleoprotein complex"/>
    <property type="evidence" value="ECO:0007669"/>
    <property type="project" value="UniProtKB-KW"/>
</dbReference>
<dbReference type="GO" id="GO:0006412">
    <property type="term" value="P:translation"/>
    <property type="evidence" value="ECO:0007669"/>
    <property type="project" value="InterPro"/>
</dbReference>
<proteinExistence type="inferred from homology"/>
<dbReference type="InterPro" id="IPR036967">
    <property type="entry name" value="Ribosomal_uS11_sf"/>
</dbReference>
<dbReference type="Pfam" id="PF00411">
    <property type="entry name" value="Ribosomal_S11"/>
    <property type="match status" value="1"/>
</dbReference>
<keyword evidence="3" id="KW-0687">Ribonucleoprotein</keyword>
<evidence type="ECO:0000256" key="2">
    <source>
        <dbReference type="ARBA" id="ARBA00022980"/>
    </source>
</evidence>
<name>A0AAD5Y2I5_9FUNG</name>
<dbReference type="GO" id="GO:0003735">
    <property type="term" value="F:structural constituent of ribosome"/>
    <property type="evidence" value="ECO:0007669"/>
    <property type="project" value="InterPro"/>
</dbReference>
<accession>A0AAD5Y2I5</accession>
<dbReference type="AlphaFoldDB" id="A0AAD5Y2I5"/>
<sequence length="166" mass="18553">MRIFQRAFSSIIDNIPKPSYTDAFHAAINTTKDRLAFNFITPKRIVQPTNSFTVSITANRNNTLCFLFDKQGKAICWASAGTVGLKKANRGTSDAGYQACLSMIEKAQEKVGNIKTQGVCIRFKGFGPGRDQAYRAIVANEWKINRLVDVTPIRHGGCRPKKKRRI</sequence>
<dbReference type="SUPFAM" id="SSF53137">
    <property type="entry name" value="Translational machinery components"/>
    <property type="match status" value="1"/>
</dbReference>
<dbReference type="GO" id="GO:0005840">
    <property type="term" value="C:ribosome"/>
    <property type="evidence" value="ECO:0007669"/>
    <property type="project" value="UniProtKB-KW"/>
</dbReference>
<evidence type="ECO:0000256" key="3">
    <source>
        <dbReference type="ARBA" id="ARBA00023274"/>
    </source>
</evidence>
<dbReference type="EMBL" id="JADGKB010000187">
    <property type="protein sequence ID" value="KAJ3251328.1"/>
    <property type="molecule type" value="Genomic_DNA"/>
</dbReference>
<keyword evidence="5" id="KW-1185">Reference proteome</keyword>
<dbReference type="PANTHER" id="PTHR11759">
    <property type="entry name" value="40S RIBOSOMAL PROTEIN S14/30S RIBOSOMAL PROTEIN S11"/>
    <property type="match status" value="1"/>
</dbReference>
<keyword evidence="2" id="KW-0689">Ribosomal protein</keyword>
<dbReference type="InterPro" id="IPR001971">
    <property type="entry name" value="Ribosomal_uS11"/>
</dbReference>
<evidence type="ECO:0000256" key="1">
    <source>
        <dbReference type="ARBA" id="ARBA00006194"/>
    </source>
</evidence>
<protein>
    <recommendedName>
        <fullName evidence="6">Ribosomal protein S11</fullName>
    </recommendedName>
</protein>
<organism evidence="4 5">
    <name type="scientific">Boothiomyces macroporosus</name>
    <dbReference type="NCBI Taxonomy" id="261099"/>
    <lineage>
        <taxon>Eukaryota</taxon>
        <taxon>Fungi</taxon>
        <taxon>Fungi incertae sedis</taxon>
        <taxon>Chytridiomycota</taxon>
        <taxon>Chytridiomycota incertae sedis</taxon>
        <taxon>Chytridiomycetes</taxon>
        <taxon>Rhizophydiales</taxon>
        <taxon>Terramycetaceae</taxon>
        <taxon>Boothiomyces</taxon>
    </lineage>
</organism>
<evidence type="ECO:0008006" key="6">
    <source>
        <dbReference type="Google" id="ProtNLM"/>
    </source>
</evidence>
<dbReference type="Proteomes" id="UP001210925">
    <property type="component" value="Unassembled WGS sequence"/>
</dbReference>
<comment type="similarity">
    <text evidence="1">Belongs to the universal ribosomal protein uS11 family.</text>
</comment>
<comment type="caution">
    <text evidence="4">The sequence shown here is derived from an EMBL/GenBank/DDBJ whole genome shotgun (WGS) entry which is preliminary data.</text>
</comment>
<reference evidence="4" key="1">
    <citation type="submission" date="2020-05" db="EMBL/GenBank/DDBJ databases">
        <title>Phylogenomic resolution of chytrid fungi.</title>
        <authorList>
            <person name="Stajich J.E."/>
            <person name="Amses K."/>
            <person name="Simmons R."/>
            <person name="Seto K."/>
            <person name="Myers J."/>
            <person name="Bonds A."/>
            <person name="Quandt C.A."/>
            <person name="Barry K."/>
            <person name="Liu P."/>
            <person name="Grigoriev I."/>
            <person name="Longcore J.E."/>
            <person name="James T.Y."/>
        </authorList>
    </citation>
    <scope>NUCLEOTIDE SEQUENCE</scope>
    <source>
        <strain evidence="4">PLAUS21</strain>
    </source>
</reference>
<evidence type="ECO:0000313" key="4">
    <source>
        <dbReference type="EMBL" id="KAJ3251328.1"/>
    </source>
</evidence>
<dbReference type="HAMAP" id="MF_01310">
    <property type="entry name" value="Ribosomal_uS11"/>
    <property type="match status" value="1"/>
</dbReference>
<dbReference type="Gene3D" id="3.30.420.80">
    <property type="entry name" value="Ribosomal protein S11"/>
    <property type="match status" value="1"/>
</dbReference>
<gene>
    <name evidence="4" type="ORF">HK103_002453</name>
</gene>